<evidence type="ECO:0000256" key="1">
    <source>
        <dbReference type="ARBA" id="ARBA00002521"/>
    </source>
</evidence>
<evidence type="ECO:0000313" key="11">
    <source>
        <dbReference type="EMBL" id="TDS31626.1"/>
    </source>
</evidence>
<dbReference type="GO" id="GO:0006508">
    <property type="term" value="P:proteolysis"/>
    <property type="evidence" value="ECO:0007669"/>
    <property type="project" value="UniProtKB-KW"/>
</dbReference>
<reference evidence="10 16" key="1">
    <citation type="submission" date="2016-10" db="EMBL/GenBank/DDBJ databases">
        <authorList>
            <person name="Varghese N."/>
            <person name="Submissions S."/>
        </authorList>
    </citation>
    <scope>NUCLEOTIDE SEQUENCE [LARGE SCALE GENOMIC DNA]</scope>
    <source>
        <strain evidence="10 16">WG10</strain>
    </source>
</reference>
<evidence type="ECO:0000256" key="6">
    <source>
        <dbReference type="HAMAP-Rule" id="MF_01974"/>
    </source>
</evidence>
<dbReference type="InterPro" id="IPR036005">
    <property type="entry name" value="Creatinase/aminopeptidase-like"/>
</dbReference>
<dbReference type="Proteomes" id="UP000295758">
    <property type="component" value="Unassembled WGS sequence"/>
</dbReference>
<dbReference type="SUPFAM" id="SSF55920">
    <property type="entry name" value="Creatinase/aminopeptidase"/>
    <property type="match status" value="1"/>
</dbReference>
<reference evidence="11 15" key="2">
    <citation type="submission" date="2019-03" db="EMBL/GenBank/DDBJ databases">
        <title>Deep subsurface shale carbon reservoir microbial communities from Ohio and West Virginia, USA.</title>
        <authorList>
            <person name="Wrighton K."/>
        </authorList>
    </citation>
    <scope>NUCLEOTIDE SEQUENCE [LARGE SCALE GENOMIC DNA]</scope>
    <source>
        <strain evidence="11 15">UTICA-S4D12</strain>
    </source>
</reference>
<keyword evidence="4 6" id="KW-0479">Metal-binding</keyword>
<evidence type="ECO:0000259" key="8">
    <source>
        <dbReference type="Pfam" id="PF00557"/>
    </source>
</evidence>
<dbReference type="EMBL" id="SOEF01000017">
    <property type="protein sequence ID" value="TDX43042.1"/>
    <property type="molecule type" value="Genomic_DNA"/>
</dbReference>
<evidence type="ECO:0000256" key="5">
    <source>
        <dbReference type="ARBA" id="ARBA00022801"/>
    </source>
</evidence>
<evidence type="ECO:0000313" key="16">
    <source>
        <dbReference type="Proteomes" id="UP000324896"/>
    </source>
</evidence>
<evidence type="ECO:0000256" key="4">
    <source>
        <dbReference type="ARBA" id="ARBA00022723"/>
    </source>
</evidence>
<evidence type="ECO:0000256" key="2">
    <source>
        <dbReference type="ARBA" id="ARBA00022438"/>
    </source>
</evidence>
<dbReference type="GO" id="GO:0046872">
    <property type="term" value="F:metal ion binding"/>
    <property type="evidence" value="ECO:0007669"/>
    <property type="project" value="UniProtKB-UniRule"/>
</dbReference>
<accession>A0A1G6Q3W3</accession>
<comment type="cofactor">
    <cofactor evidence="6">
        <name>Co(2+)</name>
        <dbReference type="ChEBI" id="CHEBI:48828"/>
    </cofactor>
    <cofactor evidence="6">
        <name>Zn(2+)</name>
        <dbReference type="ChEBI" id="CHEBI:29105"/>
    </cofactor>
    <cofactor evidence="6">
        <name>Mn(2+)</name>
        <dbReference type="ChEBI" id="CHEBI:29035"/>
    </cofactor>
    <cofactor evidence="6">
        <name>Fe(2+)</name>
        <dbReference type="ChEBI" id="CHEBI:29033"/>
    </cofactor>
    <text evidence="6">Binds 2 divalent metal cations per subunit. Has a high-affinity and a low affinity metal-binding site. The true nature of the physiological cofactor is under debate. The enzyme is active with cobalt, zinc, manganese or divalent iron ions. Most likely, methionine aminopeptidases function as mononuclear Fe(2+)-metalloproteases under physiological conditions, and the catalytically relevant metal-binding site has been assigned to the histidine-containing high-affinity site.</text>
</comment>
<dbReference type="InterPro" id="IPR000994">
    <property type="entry name" value="Pept_M24"/>
</dbReference>
<gene>
    <name evidence="6" type="primary">map</name>
    <name evidence="11" type="ORF">BY453_11027</name>
    <name evidence="12" type="ORF">C7954_11713</name>
    <name evidence="9" type="ORF">C8C78_12127</name>
    <name evidence="10" type="ORF">SAMN04488597_11661</name>
</gene>
<feature type="binding site" evidence="6">
    <location>
        <position position="233"/>
    </location>
    <ligand>
        <name>a divalent metal cation</name>
        <dbReference type="ChEBI" id="CHEBI:60240"/>
        <label>1</label>
    </ligand>
</feature>
<feature type="binding site" evidence="6">
    <location>
        <position position="95"/>
    </location>
    <ligand>
        <name>a divalent metal cation</name>
        <dbReference type="ChEBI" id="CHEBI:60240"/>
        <label>1</label>
    </ligand>
</feature>
<feature type="binding site" evidence="6">
    <location>
        <position position="77"/>
    </location>
    <ligand>
        <name>substrate</name>
    </ligand>
</feature>
<evidence type="ECO:0000313" key="15">
    <source>
        <dbReference type="Proteomes" id="UP000295758"/>
    </source>
</evidence>
<evidence type="ECO:0000256" key="7">
    <source>
        <dbReference type="RuleBase" id="RU003653"/>
    </source>
</evidence>
<dbReference type="NCBIfam" id="TIGR00500">
    <property type="entry name" value="met_pdase_I"/>
    <property type="match status" value="1"/>
</dbReference>
<evidence type="ECO:0000313" key="13">
    <source>
        <dbReference type="Proteomes" id="UP000247389"/>
    </source>
</evidence>
<keyword evidence="5 6" id="KW-0378">Hydrolase</keyword>
<feature type="binding site" evidence="6">
    <location>
        <position position="106"/>
    </location>
    <ligand>
        <name>a divalent metal cation</name>
        <dbReference type="ChEBI" id="CHEBI:60240"/>
        <label>1</label>
    </ligand>
</feature>
<dbReference type="AlphaFoldDB" id="A0A1G6Q3W3"/>
<feature type="domain" description="Peptidase M24" evidence="8">
    <location>
        <begin position="12"/>
        <end position="240"/>
    </location>
</feature>
<dbReference type="PANTHER" id="PTHR43330">
    <property type="entry name" value="METHIONINE AMINOPEPTIDASE"/>
    <property type="match status" value="1"/>
</dbReference>
<sequence length="249" mass="27343">MIILKSRREIDIMREANQIVAETHAFLSEKIKPGISTAELDQLADEFIRSRGAVPSFKGYQGFPAAVCISINEEVVHGIPAEHRFLEDGDIVSVDIGTFYEGFNGDAARTYAVGSISENASKLLKITEESLLKGLEKAVIGNRLFDISHAVQEYVEKNGFSVVRDYVGHGIGRDMHEDPQIPNFGPAGKGPKLKEGMTLAVEPMVNIGSYEVKTLEDDWTVVTKDRSLSAHFEHTIAITKAGVEILSKL</sequence>
<feature type="binding site" evidence="6">
    <location>
        <position position="169"/>
    </location>
    <ligand>
        <name>a divalent metal cation</name>
        <dbReference type="ChEBI" id="CHEBI:60240"/>
        <label>2</label>
        <note>catalytic</note>
    </ligand>
</feature>
<dbReference type="GO" id="GO:0005829">
    <property type="term" value="C:cytosol"/>
    <property type="evidence" value="ECO:0007669"/>
    <property type="project" value="TreeGrafter"/>
</dbReference>
<dbReference type="EC" id="3.4.11.18" evidence="6 7"/>
<dbReference type="HAMAP" id="MF_01974">
    <property type="entry name" value="MetAP_1"/>
    <property type="match status" value="1"/>
</dbReference>
<keyword evidence="2 6" id="KW-0031">Aminopeptidase</keyword>
<dbReference type="InterPro" id="IPR001714">
    <property type="entry name" value="Pept_M24_MAP"/>
</dbReference>
<comment type="subunit">
    <text evidence="6">Monomer.</text>
</comment>
<dbReference type="STRING" id="54121.SAMN04515653_10124"/>
<dbReference type="GO" id="GO:0004239">
    <property type="term" value="F:initiator methionyl aminopeptidase activity"/>
    <property type="evidence" value="ECO:0007669"/>
    <property type="project" value="UniProtKB-UniRule"/>
</dbReference>
<evidence type="ECO:0000313" key="10">
    <source>
        <dbReference type="EMBL" id="SDC86988.1"/>
    </source>
</evidence>
<comment type="catalytic activity">
    <reaction evidence="6 7">
        <text>Release of N-terminal amino acids, preferentially methionine, from peptides and arylamides.</text>
        <dbReference type="EC" id="3.4.11.18"/>
    </reaction>
</comment>
<dbReference type="Pfam" id="PF00557">
    <property type="entry name" value="Peptidase_M24"/>
    <property type="match status" value="1"/>
</dbReference>
<dbReference type="Gene3D" id="3.90.230.10">
    <property type="entry name" value="Creatinase/methionine aminopeptidase superfamily"/>
    <property type="match status" value="1"/>
</dbReference>
<dbReference type="OrthoDB" id="9802055at2"/>
<reference evidence="12 14" key="3">
    <citation type="submission" date="2019-03" db="EMBL/GenBank/DDBJ databases">
        <title>Subsurface microbial communities from deep shales in Ohio and West Virginia, USA.</title>
        <authorList>
            <person name="Wrighton K."/>
        </authorList>
    </citation>
    <scope>NUCLEOTIDE SEQUENCE [LARGE SCALE GENOMIC DNA]</scope>
    <source>
        <strain evidence="12 14">DSMZ 11287</strain>
        <strain evidence="9 13">MSL28</strain>
    </source>
</reference>
<comment type="function">
    <text evidence="1 6">Removes the N-terminal methionine from nascent proteins. The N-terminal methionine is often cleaved when the second residue in the primary sequence is small and uncharged (Met-Ala-, Cys, Gly, Pro, Ser, Thr, or Val). Requires deformylation of the N(alpha)-formylated initiator methionine before it can be hydrolyzed.</text>
</comment>
<evidence type="ECO:0000313" key="12">
    <source>
        <dbReference type="EMBL" id="TDX43042.1"/>
    </source>
</evidence>
<dbReference type="PANTHER" id="PTHR43330:SF27">
    <property type="entry name" value="METHIONINE AMINOPEPTIDASE"/>
    <property type="match status" value="1"/>
</dbReference>
<dbReference type="EMBL" id="QICM01000021">
    <property type="protein sequence ID" value="PXV63900.1"/>
    <property type="molecule type" value="Genomic_DNA"/>
</dbReference>
<feature type="binding site" evidence="6">
    <location>
        <position position="202"/>
    </location>
    <ligand>
        <name>a divalent metal cation</name>
        <dbReference type="ChEBI" id="CHEBI:60240"/>
        <label>2</label>
        <note>catalytic</note>
    </ligand>
</feature>
<dbReference type="EMBL" id="SOAA01000010">
    <property type="protein sequence ID" value="TDS31626.1"/>
    <property type="molecule type" value="Genomic_DNA"/>
</dbReference>
<name>A0A1G6Q3W3_9FIRM</name>
<feature type="binding site" evidence="6">
    <location>
        <position position="233"/>
    </location>
    <ligand>
        <name>a divalent metal cation</name>
        <dbReference type="ChEBI" id="CHEBI:60240"/>
        <label>2</label>
        <note>catalytic</note>
    </ligand>
</feature>
<evidence type="ECO:0000313" key="14">
    <source>
        <dbReference type="Proteomes" id="UP000295472"/>
    </source>
</evidence>
<proteinExistence type="inferred from homology"/>
<dbReference type="GeneID" id="57012854"/>
<keyword evidence="3 6" id="KW-0645">Protease</keyword>
<dbReference type="EMBL" id="FMYT01000016">
    <property type="protein sequence ID" value="SDC86988.1"/>
    <property type="molecule type" value="Genomic_DNA"/>
</dbReference>
<dbReference type="PROSITE" id="PS00680">
    <property type="entry name" value="MAP_1"/>
    <property type="match status" value="1"/>
</dbReference>
<organism evidence="10 16">
    <name type="scientific">Halanaerobium congolense</name>
    <dbReference type="NCBI Taxonomy" id="54121"/>
    <lineage>
        <taxon>Bacteria</taxon>
        <taxon>Bacillati</taxon>
        <taxon>Bacillota</taxon>
        <taxon>Clostridia</taxon>
        <taxon>Halanaerobiales</taxon>
        <taxon>Halanaerobiaceae</taxon>
        <taxon>Halanaerobium</taxon>
    </lineage>
</organism>
<dbReference type="GO" id="GO:0070006">
    <property type="term" value="F:metalloaminopeptidase activity"/>
    <property type="evidence" value="ECO:0007669"/>
    <property type="project" value="UniProtKB-UniRule"/>
</dbReference>
<evidence type="ECO:0000313" key="9">
    <source>
        <dbReference type="EMBL" id="PXV63900.1"/>
    </source>
</evidence>
<dbReference type="Proteomes" id="UP000247389">
    <property type="component" value="Unassembled WGS sequence"/>
</dbReference>
<dbReference type="Proteomes" id="UP000324896">
    <property type="component" value="Unassembled WGS sequence"/>
</dbReference>
<feature type="binding site" evidence="6">
    <location>
        <position position="106"/>
    </location>
    <ligand>
        <name>a divalent metal cation</name>
        <dbReference type="ChEBI" id="CHEBI:60240"/>
        <label>2</label>
        <note>catalytic</note>
    </ligand>
</feature>
<dbReference type="RefSeq" id="WP_073159812.1">
    <property type="nucleotide sequence ID" value="NZ_FMYT01000016.1"/>
</dbReference>
<comment type="similarity">
    <text evidence="6">Belongs to the peptidase M24A family. Methionine aminopeptidase type 1 subfamily.</text>
</comment>
<feature type="binding site" evidence="6">
    <location>
        <position position="176"/>
    </location>
    <ligand>
        <name>substrate</name>
    </ligand>
</feature>
<dbReference type="Proteomes" id="UP000295472">
    <property type="component" value="Unassembled WGS sequence"/>
</dbReference>
<dbReference type="PRINTS" id="PR00599">
    <property type="entry name" value="MAPEPTIDASE"/>
</dbReference>
<dbReference type="InterPro" id="IPR002467">
    <property type="entry name" value="Pept_M24A_MAP1"/>
</dbReference>
<dbReference type="CDD" id="cd01086">
    <property type="entry name" value="MetAP1"/>
    <property type="match status" value="1"/>
</dbReference>
<evidence type="ECO:0000256" key="3">
    <source>
        <dbReference type="ARBA" id="ARBA00022670"/>
    </source>
</evidence>
<protein>
    <recommendedName>
        <fullName evidence="6 7">Methionine aminopeptidase</fullName>
        <shortName evidence="6">MAP</shortName>
        <shortName evidence="6">MetAP</shortName>
        <ecNumber evidence="6 7">3.4.11.18</ecNumber>
    </recommendedName>
    <alternativeName>
        <fullName evidence="6">Peptidase M</fullName>
    </alternativeName>
</protein>